<dbReference type="PANTHER" id="PTHR23028:SF53">
    <property type="entry name" value="ACYL_TRANSF_3 DOMAIN-CONTAINING PROTEIN"/>
    <property type="match status" value="1"/>
</dbReference>
<dbReference type="InterPro" id="IPR050879">
    <property type="entry name" value="Acyltransferase_3"/>
</dbReference>
<dbReference type="Pfam" id="PF01757">
    <property type="entry name" value="Acyl_transf_3"/>
    <property type="match status" value="1"/>
</dbReference>
<dbReference type="PANTHER" id="PTHR23028">
    <property type="entry name" value="ACETYLTRANSFERASE"/>
    <property type="match status" value="1"/>
</dbReference>
<keyword evidence="1" id="KW-0812">Transmembrane</keyword>
<protein>
    <submittedName>
        <fullName evidence="3">Acyltransferase</fullName>
    </submittedName>
</protein>
<feature type="domain" description="Acyltransferase 3" evidence="2">
    <location>
        <begin position="22"/>
        <end position="394"/>
    </location>
</feature>
<dbReference type="InParanoid" id="A0A263D1B1"/>
<feature type="transmembrane region" description="Helical" evidence="1">
    <location>
        <begin position="193"/>
        <end position="210"/>
    </location>
</feature>
<evidence type="ECO:0000256" key="1">
    <source>
        <dbReference type="SAM" id="Phobius"/>
    </source>
</evidence>
<evidence type="ECO:0000259" key="2">
    <source>
        <dbReference type="Pfam" id="PF01757"/>
    </source>
</evidence>
<accession>A0A263D1B1</accession>
<keyword evidence="3" id="KW-0808">Transferase</keyword>
<sequence>MTTPVVAAGRDARAGGTKRDGRLEGLRGYLAMAVVVYHVAFQAGTASFMEESTRSFWTTAIDGLSACLPPFFVLSGFFLYRPFARAILGGTPKPAVRPFLWQRVVRLMPAYVLVAVVALLTLNFYAIDGFWYVARPFLLFHFYWPDVPWVTGIDQTWTVPAELLFYLILPAFAILVTRFARGAVDAASRTRRMLVPLLLFVVAGFAWTIFTNLPATQEIVTSFNMWYWPFGYFDAFAVGMALATVSAYAQVTGRTPRFFQVVARHPNLWWLGALAAYLLNMPRLFGTPGVGNYLGQELTIHVLVLVFSACLVIPLTVPGVRSRLMDGTLDNPPMRFLGRISYGIYLWHLIPITLWLEQGNLFGNVPLSSPELRGTIGFWALLIPTVIGTVIAAALSYYLLERPIARWARRRQDRRAPRSVPVTEITEITEAARPVPERTPV</sequence>
<feature type="transmembrane region" description="Helical" evidence="1">
    <location>
        <begin position="28"/>
        <end position="49"/>
    </location>
</feature>
<dbReference type="OrthoDB" id="5242306at2"/>
<evidence type="ECO:0000313" key="4">
    <source>
        <dbReference type="Proteomes" id="UP000242444"/>
    </source>
</evidence>
<name>A0A263D1B1_9PSEU</name>
<reference evidence="3 4" key="1">
    <citation type="submission" date="2017-07" db="EMBL/GenBank/DDBJ databases">
        <title>Amycolatopsis antarcticus sp. nov., isolated from the surface of an Antarcticus brown macroalga.</title>
        <authorList>
            <person name="Wang J."/>
            <person name="Leiva S."/>
            <person name="Huang J."/>
            <person name="Huang Y."/>
        </authorList>
    </citation>
    <scope>NUCLEOTIDE SEQUENCE [LARGE SCALE GENOMIC DNA]</scope>
    <source>
        <strain evidence="3 4">AU-G6</strain>
    </source>
</reference>
<comment type="caution">
    <text evidence="3">The sequence shown here is derived from an EMBL/GenBank/DDBJ whole genome shotgun (WGS) entry which is preliminary data.</text>
</comment>
<keyword evidence="1" id="KW-1133">Transmembrane helix</keyword>
<dbReference type="GO" id="GO:0016747">
    <property type="term" value="F:acyltransferase activity, transferring groups other than amino-acyl groups"/>
    <property type="evidence" value="ECO:0007669"/>
    <property type="project" value="InterPro"/>
</dbReference>
<proteinExistence type="predicted"/>
<dbReference type="Proteomes" id="UP000242444">
    <property type="component" value="Unassembled WGS sequence"/>
</dbReference>
<gene>
    <name evidence="3" type="ORF">CFN78_17240</name>
</gene>
<dbReference type="GO" id="GO:0016020">
    <property type="term" value="C:membrane"/>
    <property type="evidence" value="ECO:0007669"/>
    <property type="project" value="TreeGrafter"/>
</dbReference>
<dbReference type="AlphaFoldDB" id="A0A263D1B1"/>
<feature type="transmembrane region" description="Helical" evidence="1">
    <location>
        <begin position="298"/>
        <end position="315"/>
    </location>
</feature>
<feature type="transmembrane region" description="Helical" evidence="1">
    <location>
        <begin position="163"/>
        <end position="181"/>
    </location>
</feature>
<feature type="transmembrane region" description="Helical" evidence="1">
    <location>
        <begin position="336"/>
        <end position="356"/>
    </location>
</feature>
<dbReference type="EMBL" id="NKYE01000010">
    <property type="protein sequence ID" value="OZM71898.1"/>
    <property type="molecule type" value="Genomic_DNA"/>
</dbReference>
<keyword evidence="1" id="KW-0472">Membrane</keyword>
<keyword evidence="3" id="KW-0012">Acyltransferase</keyword>
<feature type="transmembrane region" description="Helical" evidence="1">
    <location>
        <begin position="110"/>
        <end position="134"/>
    </location>
</feature>
<feature type="transmembrane region" description="Helical" evidence="1">
    <location>
        <begin position="230"/>
        <end position="248"/>
    </location>
</feature>
<feature type="transmembrane region" description="Helical" evidence="1">
    <location>
        <begin position="376"/>
        <end position="400"/>
    </location>
</feature>
<feature type="transmembrane region" description="Helical" evidence="1">
    <location>
        <begin position="268"/>
        <end position="286"/>
    </location>
</feature>
<dbReference type="RefSeq" id="WP_094863855.1">
    <property type="nucleotide sequence ID" value="NZ_NKYE01000010.1"/>
</dbReference>
<dbReference type="InterPro" id="IPR002656">
    <property type="entry name" value="Acyl_transf_3_dom"/>
</dbReference>
<keyword evidence="4" id="KW-1185">Reference proteome</keyword>
<dbReference type="GO" id="GO:0009103">
    <property type="term" value="P:lipopolysaccharide biosynthetic process"/>
    <property type="evidence" value="ECO:0007669"/>
    <property type="project" value="TreeGrafter"/>
</dbReference>
<feature type="transmembrane region" description="Helical" evidence="1">
    <location>
        <begin position="55"/>
        <end position="80"/>
    </location>
</feature>
<organism evidence="3 4">
    <name type="scientific">Amycolatopsis antarctica</name>
    <dbReference type="NCBI Taxonomy" id="1854586"/>
    <lineage>
        <taxon>Bacteria</taxon>
        <taxon>Bacillati</taxon>
        <taxon>Actinomycetota</taxon>
        <taxon>Actinomycetes</taxon>
        <taxon>Pseudonocardiales</taxon>
        <taxon>Pseudonocardiaceae</taxon>
        <taxon>Amycolatopsis</taxon>
    </lineage>
</organism>
<evidence type="ECO:0000313" key="3">
    <source>
        <dbReference type="EMBL" id="OZM71898.1"/>
    </source>
</evidence>